<evidence type="ECO:0000256" key="7">
    <source>
        <dbReference type="ARBA" id="ARBA00023136"/>
    </source>
</evidence>
<evidence type="ECO:0000256" key="6">
    <source>
        <dbReference type="ARBA" id="ARBA00022989"/>
    </source>
</evidence>
<dbReference type="GO" id="GO:0012505">
    <property type="term" value="C:endomembrane system"/>
    <property type="evidence" value="ECO:0007669"/>
    <property type="project" value="UniProtKB-SubCell"/>
</dbReference>
<evidence type="ECO:0000256" key="4">
    <source>
        <dbReference type="ARBA" id="ARBA00022729"/>
    </source>
</evidence>
<proteinExistence type="predicted"/>
<dbReference type="Gene3D" id="2.60.40.1220">
    <property type="match status" value="1"/>
</dbReference>
<evidence type="ECO:0000256" key="3">
    <source>
        <dbReference type="ARBA" id="ARBA00022692"/>
    </source>
</evidence>
<dbReference type="EMBL" id="JACRDE010000547">
    <property type="protein sequence ID" value="MBI5251965.1"/>
    <property type="molecule type" value="Genomic_DNA"/>
</dbReference>
<dbReference type="InterPro" id="IPR050133">
    <property type="entry name" value="NqrDE/RnfAE_oxidrdctase"/>
</dbReference>
<dbReference type="PANTHER" id="PTHR30335:SF0">
    <property type="entry name" value="ION-TRANSLOCATING OXIDOREDUCTASE COMPLEX SUBUNIT A"/>
    <property type="match status" value="1"/>
</dbReference>
<dbReference type="PANTHER" id="PTHR30335">
    <property type="entry name" value="INTEGRAL MEMBRANE PROTEIN OF SOXR-REDUCING COMPLEX"/>
    <property type="match status" value="1"/>
</dbReference>
<protein>
    <submittedName>
        <fullName evidence="10">NADH-quinone reductase</fullName>
    </submittedName>
</protein>
<gene>
    <name evidence="10" type="ORF">HY912_20930</name>
</gene>
<evidence type="ECO:0000313" key="11">
    <source>
        <dbReference type="Proteomes" id="UP000807825"/>
    </source>
</evidence>
<comment type="caution">
    <text evidence="10">The sequence shown here is derived from an EMBL/GenBank/DDBJ whole genome shotgun (WGS) entry which is preliminary data.</text>
</comment>
<keyword evidence="6 8" id="KW-1133">Transmembrane helix</keyword>
<evidence type="ECO:0000313" key="10">
    <source>
        <dbReference type="EMBL" id="MBI5251965.1"/>
    </source>
</evidence>
<dbReference type="InterPro" id="IPR003667">
    <property type="entry name" value="NqrDE/RnfAE"/>
</dbReference>
<keyword evidence="2" id="KW-0813">Transport</keyword>
<feature type="transmembrane region" description="Helical" evidence="8">
    <location>
        <begin position="289"/>
        <end position="309"/>
    </location>
</feature>
<dbReference type="GO" id="GO:0005886">
    <property type="term" value="C:plasma membrane"/>
    <property type="evidence" value="ECO:0007669"/>
    <property type="project" value="TreeGrafter"/>
</dbReference>
<keyword evidence="4 9" id="KW-0732">Signal</keyword>
<evidence type="ECO:0000256" key="8">
    <source>
        <dbReference type="SAM" id="Phobius"/>
    </source>
</evidence>
<feature type="transmembrane region" description="Helical" evidence="8">
    <location>
        <begin position="188"/>
        <end position="209"/>
    </location>
</feature>
<evidence type="ECO:0000256" key="9">
    <source>
        <dbReference type="SAM" id="SignalP"/>
    </source>
</evidence>
<keyword evidence="5" id="KW-1278">Translocase</keyword>
<sequence length="310" mass="34004">MKAAWVFLLLLVIASPVIAETAGSGAFKKDKEIEISFGIPVDESWAKNTNNFSVFEKPDPDIKVAVESVELDSRRVTAVLKFKESLNLSSEYVVEAKDVSSEGKVLGSREFFVKKGQFQILFGLLLAAMLIENFVFTKYLGLCIFFGVSQKKETAVGMGITFTLVMVLSAIISWALYTYVLRALHLDFLKIIVFIGTVAIFVQAVDTILRKVNPYLFKKLGVYLVLITTNCIILAVPLLNADRNYGAFESLIFGLGAGVGFAIAMFLMASVREKLELARVPATFKGLPIAFVVTGLFALAFLGFSGLSIF</sequence>
<name>A0A9D6V7E9_9BACT</name>
<feature type="transmembrane region" description="Helical" evidence="8">
    <location>
        <begin position="120"/>
        <end position="148"/>
    </location>
</feature>
<feature type="transmembrane region" description="Helical" evidence="8">
    <location>
        <begin position="155"/>
        <end position="176"/>
    </location>
</feature>
<feature type="transmembrane region" description="Helical" evidence="8">
    <location>
        <begin position="221"/>
        <end position="239"/>
    </location>
</feature>
<dbReference type="AlphaFoldDB" id="A0A9D6V7E9"/>
<accession>A0A9D6V7E9</accession>
<evidence type="ECO:0000256" key="5">
    <source>
        <dbReference type="ARBA" id="ARBA00022967"/>
    </source>
</evidence>
<comment type="subcellular location">
    <subcellularLocation>
        <location evidence="1">Endomembrane system</location>
        <topology evidence="1">Multi-pass membrane protein</topology>
    </subcellularLocation>
</comment>
<organism evidence="10 11">
    <name type="scientific">Desulfomonile tiedjei</name>
    <dbReference type="NCBI Taxonomy" id="2358"/>
    <lineage>
        <taxon>Bacteria</taxon>
        <taxon>Pseudomonadati</taxon>
        <taxon>Thermodesulfobacteriota</taxon>
        <taxon>Desulfomonilia</taxon>
        <taxon>Desulfomonilales</taxon>
        <taxon>Desulfomonilaceae</taxon>
        <taxon>Desulfomonile</taxon>
    </lineage>
</organism>
<feature type="transmembrane region" description="Helical" evidence="8">
    <location>
        <begin position="251"/>
        <end position="269"/>
    </location>
</feature>
<dbReference type="InterPro" id="IPR014755">
    <property type="entry name" value="Cu-Rt/internalin_Ig-like"/>
</dbReference>
<keyword evidence="7 8" id="KW-0472">Membrane</keyword>
<feature type="chain" id="PRO_5038692530" evidence="9">
    <location>
        <begin position="20"/>
        <end position="310"/>
    </location>
</feature>
<dbReference type="Proteomes" id="UP000807825">
    <property type="component" value="Unassembled WGS sequence"/>
</dbReference>
<evidence type="ECO:0000256" key="1">
    <source>
        <dbReference type="ARBA" id="ARBA00004127"/>
    </source>
</evidence>
<reference evidence="10" key="1">
    <citation type="submission" date="2020-07" db="EMBL/GenBank/DDBJ databases">
        <title>Huge and variable diversity of episymbiotic CPR bacteria and DPANN archaea in groundwater ecosystems.</title>
        <authorList>
            <person name="He C.Y."/>
            <person name="Keren R."/>
            <person name="Whittaker M."/>
            <person name="Farag I.F."/>
            <person name="Doudna J."/>
            <person name="Cate J.H.D."/>
            <person name="Banfield J.F."/>
        </authorList>
    </citation>
    <scope>NUCLEOTIDE SEQUENCE</scope>
    <source>
        <strain evidence="10">NC_groundwater_1664_Pr3_B-0.1um_52_9</strain>
    </source>
</reference>
<dbReference type="Pfam" id="PF02508">
    <property type="entry name" value="Rnf-Nqr"/>
    <property type="match status" value="1"/>
</dbReference>
<feature type="signal peptide" evidence="9">
    <location>
        <begin position="1"/>
        <end position="19"/>
    </location>
</feature>
<keyword evidence="3 8" id="KW-0812">Transmembrane</keyword>
<evidence type="ECO:0000256" key="2">
    <source>
        <dbReference type="ARBA" id="ARBA00022448"/>
    </source>
</evidence>